<reference evidence="1" key="1">
    <citation type="submission" date="2022-04" db="EMBL/GenBank/DDBJ databases">
        <title>Genome of the entomopathogenic fungus Entomophthora muscae.</title>
        <authorList>
            <person name="Elya C."/>
            <person name="Lovett B.R."/>
            <person name="Lee E."/>
            <person name="Macias A.M."/>
            <person name="Hajek A.E."/>
            <person name="De Bivort B.L."/>
            <person name="Kasson M.T."/>
            <person name="De Fine Licht H.H."/>
            <person name="Stajich J.E."/>
        </authorList>
    </citation>
    <scope>NUCLEOTIDE SEQUENCE</scope>
    <source>
        <strain evidence="1">Berkeley</strain>
    </source>
</reference>
<protein>
    <submittedName>
        <fullName evidence="1">Uncharacterized protein</fullName>
    </submittedName>
</protein>
<keyword evidence="2" id="KW-1185">Reference proteome</keyword>
<accession>A0ACC2TFQ6</accession>
<evidence type="ECO:0000313" key="2">
    <source>
        <dbReference type="Proteomes" id="UP001165960"/>
    </source>
</evidence>
<name>A0ACC2TFQ6_9FUNG</name>
<dbReference type="EMBL" id="QTSX02002909">
    <property type="protein sequence ID" value="KAJ9073415.1"/>
    <property type="molecule type" value="Genomic_DNA"/>
</dbReference>
<evidence type="ECO:0000313" key="1">
    <source>
        <dbReference type="EMBL" id="KAJ9073415.1"/>
    </source>
</evidence>
<sequence length="163" mass="18781">MDNGNERGYNESFYYSRTNSQNDSEIDDRQSPSEFPVMGILFALHEHTTVSHQVDIPQDDISREDVSQNEASNTSSTNSHFRDHTLLGGLRTEYRLQHIMTMQELSRIFNQSSRPRLQMQRGVDFDAIWPRNSLSDSTISTVPVPEEDPNIQSAYNPHDQIHQ</sequence>
<dbReference type="Proteomes" id="UP001165960">
    <property type="component" value="Unassembled WGS sequence"/>
</dbReference>
<comment type="caution">
    <text evidence="1">The sequence shown here is derived from an EMBL/GenBank/DDBJ whole genome shotgun (WGS) entry which is preliminary data.</text>
</comment>
<organism evidence="1 2">
    <name type="scientific">Entomophthora muscae</name>
    <dbReference type="NCBI Taxonomy" id="34485"/>
    <lineage>
        <taxon>Eukaryota</taxon>
        <taxon>Fungi</taxon>
        <taxon>Fungi incertae sedis</taxon>
        <taxon>Zoopagomycota</taxon>
        <taxon>Entomophthoromycotina</taxon>
        <taxon>Entomophthoromycetes</taxon>
        <taxon>Entomophthorales</taxon>
        <taxon>Entomophthoraceae</taxon>
        <taxon>Entomophthora</taxon>
    </lineage>
</organism>
<gene>
    <name evidence="1" type="ORF">DSO57_1016810</name>
</gene>
<proteinExistence type="predicted"/>